<evidence type="ECO:0000256" key="3">
    <source>
        <dbReference type="ARBA" id="ARBA00004947"/>
    </source>
</evidence>
<evidence type="ECO:0000313" key="11">
    <source>
        <dbReference type="EMBL" id="ABG33641.1"/>
    </source>
</evidence>
<dbReference type="STRING" id="375451.RD1_4203"/>
<evidence type="ECO:0000256" key="7">
    <source>
        <dbReference type="ARBA" id="ARBA00023027"/>
    </source>
</evidence>
<gene>
    <name evidence="11" type="primary">galE</name>
    <name evidence="11" type="ordered locus">RD1_4203</name>
</gene>
<dbReference type="NCBIfam" id="TIGR01179">
    <property type="entry name" value="galE"/>
    <property type="match status" value="1"/>
</dbReference>
<evidence type="ECO:0000256" key="4">
    <source>
        <dbReference type="ARBA" id="ARBA00007637"/>
    </source>
</evidence>
<comment type="pathway">
    <text evidence="3 9">Carbohydrate metabolism; galactose metabolism.</text>
</comment>
<comment type="similarity">
    <text evidence="4 9">Belongs to the NAD(P)-dependent epimerase/dehydratase family.</text>
</comment>
<evidence type="ECO:0000256" key="1">
    <source>
        <dbReference type="ARBA" id="ARBA00000083"/>
    </source>
</evidence>
<dbReference type="PANTHER" id="PTHR43725">
    <property type="entry name" value="UDP-GLUCOSE 4-EPIMERASE"/>
    <property type="match status" value="1"/>
</dbReference>
<dbReference type="InterPro" id="IPR036291">
    <property type="entry name" value="NAD(P)-bd_dom_sf"/>
</dbReference>
<dbReference type="UniPathway" id="UPA00214"/>
<keyword evidence="12" id="KW-1185">Reference proteome</keyword>
<keyword evidence="9" id="KW-0119">Carbohydrate metabolism</keyword>
<dbReference type="EC" id="5.1.3.2" evidence="5 9"/>
<dbReference type="GO" id="GO:0006012">
    <property type="term" value="P:galactose metabolic process"/>
    <property type="evidence" value="ECO:0007669"/>
    <property type="project" value="UniProtKB-UniPathway"/>
</dbReference>
<name>Q160F2_ROSDO</name>
<dbReference type="CDD" id="cd05247">
    <property type="entry name" value="UDP_G4E_1_SDR_e"/>
    <property type="match status" value="1"/>
</dbReference>
<evidence type="ECO:0000313" key="12">
    <source>
        <dbReference type="Proteomes" id="UP000007029"/>
    </source>
</evidence>
<comment type="subunit">
    <text evidence="9">Homodimer.</text>
</comment>
<dbReference type="Gene3D" id="3.90.25.10">
    <property type="entry name" value="UDP-galactose 4-epimerase, domain 1"/>
    <property type="match status" value="1"/>
</dbReference>
<evidence type="ECO:0000256" key="2">
    <source>
        <dbReference type="ARBA" id="ARBA00001911"/>
    </source>
</evidence>
<dbReference type="GO" id="GO:0003978">
    <property type="term" value="F:UDP-glucose 4-epimerase activity"/>
    <property type="evidence" value="ECO:0007669"/>
    <property type="project" value="UniProtKB-UniRule"/>
</dbReference>
<dbReference type="Pfam" id="PF16363">
    <property type="entry name" value="GDP_Man_Dehyd"/>
    <property type="match status" value="1"/>
</dbReference>
<dbReference type="InterPro" id="IPR016040">
    <property type="entry name" value="NAD(P)-bd_dom"/>
</dbReference>
<dbReference type="Gene3D" id="3.40.50.720">
    <property type="entry name" value="NAD(P)-binding Rossmann-like Domain"/>
    <property type="match status" value="1"/>
</dbReference>
<dbReference type="AlphaFoldDB" id="Q160F2"/>
<comment type="cofactor">
    <cofactor evidence="2 9">
        <name>NAD(+)</name>
        <dbReference type="ChEBI" id="CHEBI:57540"/>
    </cofactor>
</comment>
<evidence type="ECO:0000256" key="5">
    <source>
        <dbReference type="ARBA" id="ARBA00013189"/>
    </source>
</evidence>
<keyword evidence="7 9" id="KW-0520">NAD</keyword>
<evidence type="ECO:0000256" key="9">
    <source>
        <dbReference type="RuleBase" id="RU366046"/>
    </source>
</evidence>
<dbReference type="PANTHER" id="PTHR43725:SF47">
    <property type="entry name" value="UDP-GLUCOSE 4-EPIMERASE"/>
    <property type="match status" value="1"/>
</dbReference>
<reference evidence="11 12" key="1">
    <citation type="journal article" date="2007" name="J. Bacteriol.">
        <title>The complete genome sequence of Roseobacter denitrificans reveals a mixotrophic rather than photosynthetic metabolism.</title>
        <authorList>
            <person name="Swingley W.D."/>
            <person name="Sadekar S."/>
            <person name="Mastrian S.D."/>
            <person name="Matthies H.J."/>
            <person name="Hao J."/>
            <person name="Ramos H."/>
            <person name="Acharya C.R."/>
            <person name="Conrad A.L."/>
            <person name="Taylor H.L."/>
            <person name="Dejesa L.C."/>
            <person name="Shah M.K."/>
            <person name="O'huallachain M.E."/>
            <person name="Lince M.T."/>
            <person name="Blankenship R.E."/>
            <person name="Beatty J.T."/>
            <person name="Touchman J.W."/>
        </authorList>
    </citation>
    <scope>NUCLEOTIDE SEQUENCE [LARGE SCALE GENOMIC DNA]</scope>
    <source>
        <strain evidence="12">ATCC 33942 / OCh 114</strain>
    </source>
</reference>
<dbReference type="OrthoDB" id="9801785at2"/>
<dbReference type="Proteomes" id="UP000007029">
    <property type="component" value="Chromosome"/>
</dbReference>
<dbReference type="NCBIfam" id="NF007956">
    <property type="entry name" value="PRK10675.1"/>
    <property type="match status" value="1"/>
</dbReference>
<protein>
    <recommendedName>
        <fullName evidence="6 9">UDP-glucose 4-epimerase</fullName>
        <ecNumber evidence="5 9">5.1.3.2</ecNumber>
    </recommendedName>
</protein>
<accession>Q160F2</accession>
<dbReference type="SUPFAM" id="SSF51735">
    <property type="entry name" value="NAD(P)-binding Rossmann-fold domains"/>
    <property type="match status" value="1"/>
</dbReference>
<sequence length="337" mass="36986">MNILLTGGAGYIGSHTFLSLIDAGHKPIVVDTFDNSSPQVLDRLHTLTGEKPVFHQADVRDSDRIADILTREKCDAVVHFAGRKAVGEGQSKPLLYFDQNVGGTVQLLHAMNRTGCKKLIFSSSAVVYGNPEYLPIDEEHPLSTCNVYGDTKRTVEDMLRALSASDQEWSVVLLRYFNPVGAHKSGEIGEFPRGIPNNLMPYVTQVAVGQLEKLSVFGNDFDTRDGTGVRDYIHVCDLADGHVSALKLLDEAGCTAMNLGTGKGYSVLDIITTFETVNDVRIPYQITARRPGDVAACYANPSRARSLTGWQAKLGLAEMCRDAWHWQRKNPKGFAET</sequence>
<dbReference type="KEGG" id="rde:RD1_4203"/>
<dbReference type="EMBL" id="CP000362">
    <property type="protein sequence ID" value="ABG33641.1"/>
    <property type="molecule type" value="Genomic_DNA"/>
</dbReference>
<comment type="catalytic activity">
    <reaction evidence="1 9">
        <text>UDP-alpha-D-glucose = UDP-alpha-D-galactose</text>
        <dbReference type="Rhea" id="RHEA:22168"/>
        <dbReference type="ChEBI" id="CHEBI:58885"/>
        <dbReference type="ChEBI" id="CHEBI:66914"/>
        <dbReference type="EC" id="5.1.3.2"/>
    </reaction>
</comment>
<feature type="domain" description="NAD(P)-binding" evidence="10">
    <location>
        <begin position="4"/>
        <end position="322"/>
    </location>
</feature>
<dbReference type="RefSeq" id="WP_011570251.1">
    <property type="nucleotide sequence ID" value="NC_008209.1"/>
</dbReference>
<dbReference type="InterPro" id="IPR005886">
    <property type="entry name" value="UDP_G4E"/>
</dbReference>
<evidence type="ECO:0000256" key="8">
    <source>
        <dbReference type="ARBA" id="ARBA00023235"/>
    </source>
</evidence>
<keyword evidence="8 9" id="KW-0413">Isomerase</keyword>
<evidence type="ECO:0000259" key="10">
    <source>
        <dbReference type="Pfam" id="PF16363"/>
    </source>
</evidence>
<dbReference type="HOGENOM" id="CLU_007383_1_10_5"/>
<organism evidence="11 12">
    <name type="scientific">Roseobacter denitrificans (strain ATCC 33942 / OCh 114)</name>
    <name type="common">Erythrobacter sp. (strain OCh 114)</name>
    <name type="synonym">Roseobacter denitrificans</name>
    <dbReference type="NCBI Taxonomy" id="375451"/>
    <lineage>
        <taxon>Bacteria</taxon>
        <taxon>Pseudomonadati</taxon>
        <taxon>Pseudomonadota</taxon>
        <taxon>Alphaproteobacteria</taxon>
        <taxon>Rhodobacterales</taxon>
        <taxon>Roseobacteraceae</taxon>
        <taxon>Roseobacter</taxon>
    </lineage>
</organism>
<dbReference type="eggNOG" id="COG1087">
    <property type="taxonomic scope" value="Bacteria"/>
</dbReference>
<proteinExistence type="inferred from homology"/>
<evidence type="ECO:0000256" key="6">
    <source>
        <dbReference type="ARBA" id="ARBA00018569"/>
    </source>
</evidence>
<dbReference type="GO" id="GO:0005829">
    <property type="term" value="C:cytosol"/>
    <property type="evidence" value="ECO:0007669"/>
    <property type="project" value="TreeGrafter"/>
</dbReference>